<organism evidence="3 4">
    <name type="scientific">Pseudomonas psychrophila</name>
    <dbReference type="NCBI Taxonomy" id="122355"/>
    <lineage>
        <taxon>Bacteria</taxon>
        <taxon>Pseudomonadati</taxon>
        <taxon>Pseudomonadota</taxon>
        <taxon>Gammaproteobacteria</taxon>
        <taxon>Pseudomonadales</taxon>
        <taxon>Pseudomonadaceae</taxon>
        <taxon>Pseudomonas</taxon>
    </lineage>
</organism>
<evidence type="ECO:0000313" key="3">
    <source>
        <dbReference type="EMBL" id="MBJ2259720.1"/>
    </source>
</evidence>
<dbReference type="InterPro" id="IPR008863">
    <property type="entry name" value="Toxic_anion-R_TelA"/>
</dbReference>
<comment type="similarity">
    <text evidence="1 2">Belongs to the TelA family.</text>
</comment>
<evidence type="ECO:0000256" key="2">
    <source>
        <dbReference type="PIRNR" id="PIRNR026508"/>
    </source>
</evidence>
<dbReference type="PANTHER" id="PTHR38432:SF1">
    <property type="entry name" value="TELA-LIKE PROTEIN SAOUHSC_01408"/>
    <property type="match status" value="1"/>
</dbReference>
<dbReference type="PIRSF" id="PIRSF026508">
    <property type="entry name" value="TelA"/>
    <property type="match status" value="1"/>
</dbReference>
<dbReference type="EMBL" id="JAEKCZ010000034">
    <property type="protein sequence ID" value="MBJ2259720.1"/>
    <property type="molecule type" value="Genomic_DNA"/>
</dbReference>
<dbReference type="Proteomes" id="UP000658390">
    <property type="component" value="Unassembled WGS sequence"/>
</dbReference>
<protein>
    <submittedName>
        <fullName evidence="3">Toxic anion resistance protein</fullName>
    </submittedName>
</protein>
<sequence length="368" mass="40572">MTLKKNAVAASNGVAVNLSDFGLVEGDIAEIQSLALTIKANDPMSVAEFGRDADLQSGDFADELLNQVRNKDLDNAGEKLVEVLAVARSVNMNALTDRRSKLPLIGPLIDKVTLRSKKVLGQFDTTRETIEKLVSEVSTTQEGMVERNKTLEETFISVRSEHRALGLHIAAGKLRLIELRAEADALRNEFDGGPAKAQELSDLTTLIATLDKRVGDLLASQQNAYQTLPAIRMVQANNLALVDKFHSIRSVTIPAWKRSFMLSLALNEQRNAVELARNIDDTTNSLLKSNAKLLYQNSVDTARANQRAVIDVSTLEEVQGTLIKTLEDVSQIHREGVQIRKDAEKKIISMQGNLDRRLTQSTQQEALH</sequence>
<comment type="caution">
    <text evidence="3">The sequence shown here is derived from an EMBL/GenBank/DDBJ whole genome shotgun (WGS) entry which is preliminary data.</text>
</comment>
<name>A0A8I1FXY7_9PSED</name>
<dbReference type="PANTHER" id="PTHR38432">
    <property type="entry name" value="TELA-LIKE PROTEIN SAOUHSC_01408"/>
    <property type="match status" value="1"/>
</dbReference>
<proteinExistence type="inferred from homology"/>
<evidence type="ECO:0000256" key="1">
    <source>
        <dbReference type="ARBA" id="ARBA00005541"/>
    </source>
</evidence>
<dbReference type="RefSeq" id="WP_108184770.1">
    <property type="nucleotide sequence ID" value="NZ_JAEKCZ010000034.1"/>
</dbReference>
<accession>A0A8I1FXY7</accession>
<reference evidence="3" key="1">
    <citation type="submission" date="2020-12" db="EMBL/GenBank/DDBJ databases">
        <title>Antibiotic resistance and phylogeny of Pseudomonas spp. isolated over three decades from chicken meat in the Norwegian food chain.</title>
        <authorList>
            <person name="Moen B."/>
        </authorList>
    </citation>
    <scope>NUCLEOTIDE SEQUENCE</scope>
    <source>
        <strain evidence="3">MF6762</strain>
    </source>
</reference>
<dbReference type="Pfam" id="PF05816">
    <property type="entry name" value="TelA"/>
    <property type="match status" value="1"/>
</dbReference>
<dbReference type="AlphaFoldDB" id="A0A8I1FXY7"/>
<evidence type="ECO:0000313" key="4">
    <source>
        <dbReference type="Proteomes" id="UP000658390"/>
    </source>
</evidence>
<gene>
    <name evidence="3" type="ORF">JFT45_24770</name>
</gene>